<dbReference type="PANTHER" id="PTHR11733">
    <property type="entry name" value="ZINC METALLOPROTEASE FAMILY M13 NEPRILYSIN-RELATED"/>
    <property type="match status" value="1"/>
</dbReference>
<keyword evidence="6" id="KW-1185">Reference proteome</keyword>
<dbReference type="EnsemblMetazoa" id="SCAU007713-RA">
    <property type="protein sequence ID" value="SCAU007713-PA"/>
    <property type="gene ID" value="SCAU007713"/>
</dbReference>
<dbReference type="Gene3D" id="3.40.390.10">
    <property type="entry name" value="Collagenase (Catalytic Domain)"/>
    <property type="match status" value="1"/>
</dbReference>
<dbReference type="VEuPathDB" id="VectorBase:SCAU007713"/>
<organism evidence="5 6">
    <name type="scientific">Stomoxys calcitrans</name>
    <name type="common">Stable fly</name>
    <name type="synonym">Conops calcitrans</name>
    <dbReference type="NCBI Taxonomy" id="35570"/>
    <lineage>
        <taxon>Eukaryota</taxon>
        <taxon>Metazoa</taxon>
        <taxon>Ecdysozoa</taxon>
        <taxon>Arthropoda</taxon>
        <taxon>Hexapoda</taxon>
        <taxon>Insecta</taxon>
        <taxon>Pterygota</taxon>
        <taxon>Neoptera</taxon>
        <taxon>Endopterygota</taxon>
        <taxon>Diptera</taxon>
        <taxon>Brachycera</taxon>
        <taxon>Muscomorpha</taxon>
        <taxon>Muscoidea</taxon>
        <taxon>Muscidae</taxon>
        <taxon>Stomoxys</taxon>
    </lineage>
</organism>
<dbReference type="SUPFAM" id="SSF55486">
    <property type="entry name" value="Metalloproteases ('zincins'), catalytic domain"/>
    <property type="match status" value="1"/>
</dbReference>
<comment type="subcellular location">
    <subcellularLocation>
        <location evidence="1">Cell membrane</location>
        <topology evidence="1">Single-pass type II membrane protein</topology>
    </subcellularLocation>
</comment>
<dbReference type="GO" id="GO:0016485">
    <property type="term" value="P:protein processing"/>
    <property type="evidence" value="ECO:0007669"/>
    <property type="project" value="TreeGrafter"/>
</dbReference>
<dbReference type="Pfam" id="PF05649">
    <property type="entry name" value="Peptidase_M13_N"/>
    <property type="match status" value="1"/>
</dbReference>
<dbReference type="KEGG" id="scac:106090025"/>
<proteinExistence type="inferred from homology"/>
<sequence length="607" mass="70307">MRHSVGQIITFFAALVAVSSDSRFFNLKRMKHMTSYIDVNANPCEDLYQYACGKWSEKHDIQSEDNDYTSVDGMVNFKINKELSEFMSVMSSRNKSEFVLKSHTFFKSCVDIKEYNLKIFMEKMTEYENMTWALRTPAAEAANHKFDWVQTLALLRRYGLNGVFIEEQMFERYDDSWRTIIDLNKPFENGGFTSLTEDDFNAINSDLELPEEQRPFGDMLDGFKAFEKLLKALDEVKDDDGDNYITVKELPLPWLYKYLGIVLNENLLDLNMDIEIENIPYMKALDALLNEYDDYFLCSYLELRFLWHLYQTPQVLYAVDCMAATRGLLSLPMNWIFEKQHPELRQEFPKIAELFYNILDSVQTTLSTDKSGIVTPKALSILKGIQLKVGNLPRMDTERVLNNFYADLTLDSKDFYGNLLQLHKFNFNVSHSGYGNYLTGDINQLFFVDSYNEGASYLPYYLKAPNVVVAPTTVMRQPFYHWGYDNVYKYSSLGVRFAYLIIEAVSSDFNFDDLMYSDLVKIGEIASIHAAYGAYYATLPDTLKDDEAFIKGTRLIFFLNYAQQHCHASDATTLNSYVSHFPSFAEAFDCQLRNFIETLIKKPSSKI</sequence>
<protein>
    <recommendedName>
        <fullName evidence="4">Peptidase M13 N-terminal domain-containing protein</fullName>
    </recommendedName>
</protein>
<dbReference type="InterPro" id="IPR024079">
    <property type="entry name" value="MetalloPept_cat_dom_sf"/>
</dbReference>
<keyword evidence="3" id="KW-0732">Signal</keyword>
<feature type="domain" description="Peptidase M13 N-terminal" evidence="4">
    <location>
        <begin position="43"/>
        <end position="310"/>
    </location>
</feature>
<evidence type="ECO:0000259" key="4">
    <source>
        <dbReference type="Pfam" id="PF05649"/>
    </source>
</evidence>
<evidence type="ECO:0000313" key="6">
    <source>
        <dbReference type="Proteomes" id="UP000095300"/>
    </source>
</evidence>
<dbReference type="InterPro" id="IPR000718">
    <property type="entry name" value="Peptidase_M13"/>
</dbReference>
<evidence type="ECO:0000256" key="1">
    <source>
        <dbReference type="ARBA" id="ARBA00004401"/>
    </source>
</evidence>
<dbReference type="AlphaFoldDB" id="A0A1I8PFS3"/>
<feature type="chain" id="PRO_5009326545" description="Peptidase M13 N-terminal domain-containing protein" evidence="3">
    <location>
        <begin position="21"/>
        <end position="607"/>
    </location>
</feature>
<evidence type="ECO:0000313" key="5">
    <source>
        <dbReference type="EnsemblMetazoa" id="SCAU007713-PA"/>
    </source>
</evidence>
<dbReference type="GO" id="GO:0004222">
    <property type="term" value="F:metalloendopeptidase activity"/>
    <property type="evidence" value="ECO:0007669"/>
    <property type="project" value="InterPro"/>
</dbReference>
<dbReference type="GO" id="GO:0005886">
    <property type="term" value="C:plasma membrane"/>
    <property type="evidence" value="ECO:0007669"/>
    <property type="project" value="UniProtKB-SubCell"/>
</dbReference>
<dbReference type="PANTHER" id="PTHR11733:SF241">
    <property type="entry name" value="GH26575P-RELATED"/>
    <property type="match status" value="1"/>
</dbReference>
<dbReference type="InterPro" id="IPR042089">
    <property type="entry name" value="Peptidase_M13_dom_2"/>
</dbReference>
<feature type="signal peptide" evidence="3">
    <location>
        <begin position="1"/>
        <end position="20"/>
    </location>
</feature>
<evidence type="ECO:0000256" key="3">
    <source>
        <dbReference type="SAM" id="SignalP"/>
    </source>
</evidence>
<gene>
    <name evidence="5" type="primary">106090025</name>
</gene>
<comment type="similarity">
    <text evidence="2">Belongs to the peptidase M13 family.</text>
</comment>
<reference evidence="5" key="1">
    <citation type="submission" date="2020-05" db="UniProtKB">
        <authorList>
            <consortium name="EnsemblMetazoa"/>
        </authorList>
    </citation>
    <scope>IDENTIFICATION</scope>
    <source>
        <strain evidence="5">USDA</strain>
    </source>
</reference>
<accession>A0A1I8PFS3</accession>
<dbReference type="Proteomes" id="UP000095300">
    <property type="component" value="Unassembled WGS sequence"/>
</dbReference>
<evidence type="ECO:0000256" key="2">
    <source>
        <dbReference type="ARBA" id="ARBA00007357"/>
    </source>
</evidence>
<dbReference type="Gene3D" id="1.10.1380.10">
    <property type="entry name" value="Neutral endopeptidase , domain2"/>
    <property type="match status" value="1"/>
</dbReference>
<dbReference type="InterPro" id="IPR008753">
    <property type="entry name" value="Peptidase_M13_N"/>
</dbReference>
<name>A0A1I8PFS3_STOCA</name>
<dbReference type="PROSITE" id="PS51885">
    <property type="entry name" value="NEPRILYSIN"/>
    <property type="match status" value="1"/>
</dbReference>
<dbReference type="OrthoDB" id="7842934at2759"/>